<feature type="compositionally biased region" description="Polar residues" evidence="8">
    <location>
        <begin position="1179"/>
        <end position="1192"/>
    </location>
</feature>
<protein>
    <recommendedName>
        <fullName evidence="9">C2H2-type domain-containing protein</fullName>
    </recommendedName>
</protein>
<evidence type="ECO:0000256" key="7">
    <source>
        <dbReference type="PROSITE-ProRule" id="PRU00042"/>
    </source>
</evidence>
<feature type="region of interest" description="Disordered" evidence="8">
    <location>
        <begin position="1137"/>
        <end position="1192"/>
    </location>
</feature>
<dbReference type="PROSITE" id="PS50157">
    <property type="entry name" value="ZINC_FINGER_C2H2_2"/>
    <property type="match status" value="2"/>
</dbReference>
<feature type="region of interest" description="Disordered" evidence="8">
    <location>
        <begin position="684"/>
        <end position="729"/>
    </location>
</feature>
<feature type="compositionally biased region" description="Polar residues" evidence="8">
    <location>
        <begin position="1849"/>
        <end position="1866"/>
    </location>
</feature>
<feature type="region of interest" description="Disordered" evidence="8">
    <location>
        <begin position="298"/>
        <end position="357"/>
    </location>
</feature>
<feature type="domain" description="C2H2-type" evidence="9">
    <location>
        <begin position="2037"/>
        <end position="2065"/>
    </location>
</feature>
<feature type="region of interest" description="Disordered" evidence="8">
    <location>
        <begin position="1"/>
        <end position="49"/>
    </location>
</feature>
<dbReference type="GO" id="GO:0008270">
    <property type="term" value="F:zinc ion binding"/>
    <property type="evidence" value="ECO:0007669"/>
    <property type="project" value="UniProtKB-KW"/>
</dbReference>
<feature type="compositionally biased region" description="Basic and acidic residues" evidence="8">
    <location>
        <begin position="903"/>
        <end position="915"/>
    </location>
</feature>
<keyword evidence="2" id="KW-0479">Metal-binding</keyword>
<reference evidence="10 11" key="1">
    <citation type="journal article" date="2019" name="BMC Genomics">
        <title>New insights from Opisthorchis felineus genome: update on genomics of the epidemiologically important liver flukes.</title>
        <authorList>
            <person name="Ershov N.I."/>
            <person name="Mordvinov V.A."/>
            <person name="Prokhortchouk E.B."/>
            <person name="Pakharukova M.Y."/>
            <person name="Gunbin K.V."/>
            <person name="Ustyantsev K."/>
            <person name="Genaev M.A."/>
            <person name="Blinov A.G."/>
            <person name="Mazur A."/>
            <person name="Boulygina E."/>
            <person name="Tsygankova S."/>
            <person name="Khrameeva E."/>
            <person name="Chekanov N."/>
            <person name="Fan G."/>
            <person name="Xiao A."/>
            <person name="Zhang H."/>
            <person name="Xu X."/>
            <person name="Yang H."/>
            <person name="Solovyev V."/>
            <person name="Lee S.M."/>
            <person name="Liu X."/>
            <person name="Afonnikov D.A."/>
            <person name="Skryabin K.G."/>
        </authorList>
    </citation>
    <scope>NUCLEOTIDE SEQUENCE [LARGE SCALE GENOMIC DNA]</scope>
    <source>
        <strain evidence="10">AK-0245</strain>
        <tissue evidence="10">Whole organism</tissue>
    </source>
</reference>
<dbReference type="InterPro" id="IPR050589">
    <property type="entry name" value="Ikaros_C2H2-ZF"/>
</dbReference>
<feature type="region of interest" description="Disordered" evidence="8">
    <location>
        <begin position="869"/>
        <end position="932"/>
    </location>
</feature>
<dbReference type="GO" id="GO:0000978">
    <property type="term" value="F:RNA polymerase II cis-regulatory region sequence-specific DNA binding"/>
    <property type="evidence" value="ECO:0007669"/>
    <property type="project" value="TreeGrafter"/>
</dbReference>
<dbReference type="OrthoDB" id="6263508at2759"/>
<feature type="region of interest" description="Disordered" evidence="8">
    <location>
        <begin position="1431"/>
        <end position="1472"/>
    </location>
</feature>
<feature type="compositionally biased region" description="Polar residues" evidence="8">
    <location>
        <begin position="1753"/>
        <end position="1763"/>
    </location>
</feature>
<feature type="region of interest" description="Disordered" evidence="8">
    <location>
        <begin position="240"/>
        <end position="273"/>
    </location>
</feature>
<evidence type="ECO:0000256" key="1">
    <source>
        <dbReference type="ARBA" id="ARBA00004123"/>
    </source>
</evidence>
<feature type="compositionally biased region" description="Low complexity" evidence="8">
    <location>
        <begin position="1156"/>
        <end position="1169"/>
    </location>
</feature>
<feature type="compositionally biased region" description="Polar residues" evidence="8">
    <location>
        <begin position="385"/>
        <end position="418"/>
    </location>
</feature>
<evidence type="ECO:0000313" key="10">
    <source>
        <dbReference type="EMBL" id="TGZ66927.1"/>
    </source>
</evidence>
<keyword evidence="4 7" id="KW-0863">Zinc-finger</keyword>
<name>A0A4S2LZX0_OPIFE</name>
<dbReference type="EMBL" id="SJOL01006435">
    <property type="protein sequence ID" value="TGZ66927.1"/>
    <property type="molecule type" value="Genomic_DNA"/>
</dbReference>
<feature type="compositionally biased region" description="Basic and acidic residues" evidence="8">
    <location>
        <begin position="1724"/>
        <end position="1740"/>
    </location>
</feature>
<dbReference type="PANTHER" id="PTHR24404">
    <property type="entry name" value="ZINC FINGER PROTEIN"/>
    <property type="match status" value="1"/>
</dbReference>
<feature type="region of interest" description="Disordered" evidence="8">
    <location>
        <begin position="385"/>
        <end position="425"/>
    </location>
</feature>
<dbReference type="PANTHER" id="PTHR24404:SF114">
    <property type="entry name" value="KLUMPFUSS, ISOFORM B-RELATED"/>
    <property type="match status" value="1"/>
</dbReference>
<feature type="region of interest" description="Disordered" evidence="8">
    <location>
        <begin position="953"/>
        <end position="992"/>
    </location>
</feature>
<dbReference type="InterPro" id="IPR013087">
    <property type="entry name" value="Znf_C2H2_type"/>
</dbReference>
<feature type="region of interest" description="Disordered" evidence="8">
    <location>
        <begin position="1724"/>
        <end position="1764"/>
    </location>
</feature>
<evidence type="ECO:0000256" key="8">
    <source>
        <dbReference type="SAM" id="MobiDB-lite"/>
    </source>
</evidence>
<evidence type="ECO:0000259" key="9">
    <source>
        <dbReference type="PROSITE" id="PS50157"/>
    </source>
</evidence>
<feature type="compositionally biased region" description="Low complexity" evidence="8">
    <location>
        <begin position="1813"/>
        <end position="1826"/>
    </location>
</feature>
<dbReference type="SMART" id="SM00355">
    <property type="entry name" value="ZnF_C2H2"/>
    <property type="match status" value="9"/>
</dbReference>
<dbReference type="PROSITE" id="PS00028">
    <property type="entry name" value="ZINC_FINGER_C2H2_1"/>
    <property type="match status" value="4"/>
</dbReference>
<gene>
    <name evidence="10" type="ORF">CRM22_005066</name>
</gene>
<accession>A0A4S2LZX0</accession>
<keyword evidence="6" id="KW-0539">Nucleus</keyword>
<proteinExistence type="predicted"/>
<feature type="region of interest" description="Disordered" evidence="8">
    <location>
        <begin position="1809"/>
        <end position="1951"/>
    </location>
</feature>
<feature type="region of interest" description="Disordered" evidence="8">
    <location>
        <begin position="1230"/>
        <end position="1297"/>
    </location>
</feature>
<keyword evidence="11" id="KW-1185">Reference proteome</keyword>
<evidence type="ECO:0000256" key="5">
    <source>
        <dbReference type="ARBA" id="ARBA00022833"/>
    </source>
</evidence>
<evidence type="ECO:0000256" key="4">
    <source>
        <dbReference type="ARBA" id="ARBA00022771"/>
    </source>
</evidence>
<feature type="compositionally biased region" description="Polar residues" evidence="8">
    <location>
        <begin position="1899"/>
        <end position="1913"/>
    </location>
</feature>
<evidence type="ECO:0000256" key="6">
    <source>
        <dbReference type="ARBA" id="ARBA00023242"/>
    </source>
</evidence>
<feature type="compositionally biased region" description="Polar residues" evidence="8">
    <location>
        <begin position="1250"/>
        <end position="1270"/>
    </location>
</feature>
<keyword evidence="3" id="KW-0677">Repeat</keyword>
<evidence type="ECO:0000256" key="2">
    <source>
        <dbReference type="ARBA" id="ARBA00022723"/>
    </source>
</evidence>
<sequence length="2205" mass="238934">MSDGLSITRVHFTDPRTHHLVTNIKQEPRTDSPEPTYPHAPNEPRESSQTVIPAFSTPTSHAMPTASHALQGLQERPLRPKSHVPHPSIPGQASTQASCISASAAIHAGGFQFSTSSAVSRPNPTTSSVPVPLAPLLHPSVRPTVPTLSQLTPILISAGMAPSHIAEQHHDLRARGLVPTLVNSSGLSAPTNLYGLQTANHAYLTHPSAPRHPFSQMHSSMPRISVFNSLSTPTCIPAPLHTTSNNQPSNTVTAASFQSKPRTIRPNRPDLPPMAMNCGRLVPSRFPNPPKSLNAPMLGSHQQPQIASGQPTPTLDVTSPGLGVGETRPCLFNTSPEQLHPSLHTTTTTTPTTTTTTTAATAHTVTRIISPVCSTSISTAHTGPSLVNSGSSVQSASGTVTTTASPAPGSVSFSGTNADSDSTDSSALVPVAWGRVVRMADGALHFPGIGRQLFSNPQSVLQRIRAAASPDDSFSLQLPPNSIDFDIPMEARTNNLMKHTSTDCGSRKGFHVCLCCQQTFTSPSLYDSHMLRPLARIFYRCHICRGSETAHLTSVEENPGGDLHMSIVDLLNASGSDAPSGPSTAVSGGCIGPVTNTSAGTMQQQLPSHSPYCTVLFGGIVKAFNRCAVYSHFAHAHPNEVDLWNLQPSRISVCPLAESAWEPSTLELNGTDIVLATCVSGVNSTTHDSPSLLQISEPDTGRQPSSSPISHPTGVSEPAPPVINDNLSEDGNRAAKKLEASFPYRPGVELAEVWNDLEQAINEAILHHGLNFLSPPDGYIDFTGASSTLMASSSLAFDSRHSTVTNSPALQRIYASTADSSFSAASASGPVLPSPNSTLSETILHLARAPVWYSHFFLTDWSQVHSPVPNMATVSSEPESSQPDQPIIDEDHHHQQQPQPPRENGDERDKLAEKKPKSRSIVPPPAPSNNELNDVLLNFVQHVRPSTAQMCALSDPTPTLRPSETSIPVSTSEPSSFQSPCSKSAPTPPPEDTERGFLRCLLCSYKTNHPDYLVRHLSGSRNTVSTKCALCGQSVCVQQPALCAAKAHLLLHLGYYIMCPNCGFTPTPHLAPDAAELCMRLHLRFVCFHFNLLQVFVCSRCQHGRGKAYNTMAHLCQHIFDSHTQRQHVCLWCARQSSNDPTTRSASTVALRNTPAAESGSAASSTKSSDPIEHDGIHNQPSQNIADSSSVPLSRFGSRYTTPKDLLAHVKRVHKHVLLFSSSDNVVATNGQDAIDQPPGDLTHGKQSQHRQSQSILSIDSLELTKSTNGELPITNGPTSVCAKSRGAPPDSTESDKATGHLIHLVPAVDFTYVHSCPDCDEVFENRDTFTQHFRASHFSNCSGVCCYRCFGSCKRLSFDLAEFHEHLVTCPSARDLFVATFAHGRLGTVRSANPDHRSPTGDCASVRGHSHPLCFCLHCGIGARRPGPQPRFSGEDDCSTPKSSMVPGDERSNSEQTPGTPQATDVATADTQPTTVKELVYDARYFPDLHSLHHHESQFHFTPTSSQIACPWCGRRLSCHSTADMRFTMHHLRSHMKKHPFAAWSLERTRKWNRNAKALSHCICGAALLDSPLAVLSHASSHLLLSRPSKLSTTSSRLFLTDAWTPHLRLPSTTDVIGLSPVNDRPLTGFVSASSSFRRLHRPSPGAHIPCMVDVYHHLRFAVAPELDHYLDHASLVSDPFVCPLCSSSVSTRWALSEHAFVEHWGLLCFICCLLPLSDTERGPDKRPTSLTTDHHQPSKETSGAASHETTDQTNTSSSPTDTMLVCLAPTASVRPPQSALSTVSEKASSSETVSIWEHIYRCMRERSESLQSKQSESTGQSTTTGLRQPGTTVKVDEGGCGAGWCRSQLSSNKSKGQSESTTGTFKRYADGNIHELDPADPILVDSSPEVSPRSERTSVTADESDYTVGSQRSKRSRRLIIVDNDDQEQQADRSSVRDAADSPKNDSVFNRTEELNGKVVSQPPRTFSLRYSELGTSASKDESGSFLCIICGEQQTLDTWEDHSLSHRNPQMPWNGIQLSDPRRLVLMHRQTKIYKCYICDRRFVTRFGCQRHMTGRHKMAKSRISWDLLTQSPSTAHGNRSPDRQCNTVARKSSLTSTHRCNNQPLPAPPPYPRASEYAPTLCMPPAVSVGQTVDNTSQCADSQQPLRSSVAVGHCSAESTAPPSSEPQQQQLHYCNVCRIPFMSQLSFSIHLAAAHNSSVT</sequence>
<feature type="compositionally biased region" description="Polar residues" evidence="8">
    <location>
        <begin position="684"/>
        <end position="694"/>
    </location>
</feature>
<keyword evidence="5" id="KW-0862">Zinc</keyword>
<dbReference type="GO" id="GO:0005634">
    <property type="term" value="C:nucleus"/>
    <property type="evidence" value="ECO:0007669"/>
    <property type="project" value="UniProtKB-SubCell"/>
</dbReference>
<evidence type="ECO:0000313" key="11">
    <source>
        <dbReference type="Proteomes" id="UP000308267"/>
    </source>
</evidence>
<feature type="compositionally biased region" description="Polar residues" evidence="8">
    <location>
        <begin position="1137"/>
        <end position="1151"/>
    </location>
</feature>
<comment type="caution">
    <text evidence="10">The sequence shown here is derived from an EMBL/GenBank/DDBJ whole genome shotgun (WGS) entry which is preliminary data.</text>
</comment>
<feature type="compositionally biased region" description="Polar residues" evidence="8">
    <location>
        <begin position="300"/>
        <end position="317"/>
    </location>
</feature>
<feature type="domain" description="C2H2-type" evidence="9">
    <location>
        <begin position="1315"/>
        <end position="1343"/>
    </location>
</feature>
<evidence type="ECO:0000256" key="3">
    <source>
        <dbReference type="ARBA" id="ARBA00022737"/>
    </source>
</evidence>
<feature type="compositionally biased region" description="Polar residues" evidence="8">
    <location>
        <begin position="1455"/>
        <end position="1472"/>
    </location>
</feature>
<feature type="compositionally biased region" description="Polar residues" evidence="8">
    <location>
        <begin position="241"/>
        <end position="261"/>
    </location>
</feature>
<feature type="compositionally biased region" description="Low complexity" evidence="8">
    <location>
        <begin position="345"/>
        <end position="357"/>
    </location>
</feature>
<dbReference type="GO" id="GO:0006357">
    <property type="term" value="P:regulation of transcription by RNA polymerase II"/>
    <property type="evidence" value="ECO:0007669"/>
    <property type="project" value="TreeGrafter"/>
</dbReference>
<feature type="compositionally biased region" description="Polar residues" evidence="8">
    <location>
        <begin position="956"/>
        <end position="985"/>
    </location>
</feature>
<feature type="compositionally biased region" description="Basic and acidic residues" evidence="8">
    <location>
        <begin position="1932"/>
        <end position="1946"/>
    </location>
</feature>
<dbReference type="Proteomes" id="UP000308267">
    <property type="component" value="Unassembled WGS sequence"/>
</dbReference>
<feature type="compositionally biased region" description="Basic and acidic residues" evidence="8">
    <location>
        <begin position="1869"/>
        <end position="1879"/>
    </location>
</feature>
<dbReference type="GO" id="GO:0003700">
    <property type="term" value="F:DNA-binding transcription factor activity"/>
    <property type="evidence" value="ECO:0007669"/>
    <property type="project" value="TreeGrafter"/>
</dbReference>
<comment type="subcellular location">
    <subcellularLocation>
        <location evidence="1">Nucleus</location>
    </subcellularLocation>
</comment>
<organism evidence="10 11">
    <name type="scientific">Opisthorchis felineus</name>
    <dbReference type="NCBI Taxonomy" id="147828"/>
    <lineage>
        <taxon>Eukaryota</taxon>
        <taxon>Metazoa</taxon>
        <taxon>Spiralia</taxon>
        <taxon>Lophotrochozoa</taxon>
        <taxon>Platyhelminthes</taxon>
        <taxon>Trematoda</taxon>
        <taxon>Digenea</taxon>
        <taxon>Opisthorchiida</taxon>
        <taxon>Opisthorchiata</taxon>
        <taxon>Opisthorchiidae</taxon>
        <taxon>Opisthorchis</taxon>
    </lineage>
</organism>
<feature type="compositionally biased region" description="Low complexity" evidence="8">
    <location>
        <begin position="875"/>
        <end position="886"/>
    </location>
</feature>